<proteinExistence type="predicted"/>
<evidence type="ECO:0000259" key="1">
    <source>
        <dbReference type="SMART" id="SM01022"/>
    </source>
</evidence>
<gene>
    <name evidence="3" type="ORF">ENT89_03385</name>
    <name evidence="2" type="ORF">ENX77_03385</name>
</gene>
<accession>A0A7C4WDF1</accession>
<name>A0A7C4WDF1_9EURY</name>
<dbReference type="PANTHER" id="PTHR42250:SF1">
    <property type="entry name" value="ASCH DOMAIN-CONTAINING PROTEIN"/>
    <property type="match status" value="1"/>
</dbReference>
<reference evidence="3" key="1">
    <citation type="journal article" date="2020" name="mSystems">
        <title>Genome- and Community-Level Interaction Insights into Carbon Utilization and Element Cycling Functions of Hydrothermarchaeota in Hydrothermal Sediment.</title>
        <authorList>
            <person name="Zhou Z."/>
            <person name="Liu Y."/>
            <person name="Xu W."/>
            <person name="Pan J."/>
            <person name="Luo Z.H."/>
            <person name="Li M."/>
        </authorList>
    </citation>
    <scope>NUCLEOTIDE SEQUENCE [LARGE SCALE GENOMIC DNA]</scope>
    <source>
        <strain evidence="3">SpSt-62</strain>
        <strain evidence="2">SpSt-97</strain>
    </source>
</reference>
<feature type="domain" description="ASCH" evidence="1">
    <location>
        <begin position="4"/>
        <end position="98"/>
    </location>
</feature>
<dbReference type="AlphaFoldDB" id="A0A7C4WDF1"/>
<protein>
    <submittedName>
        <fullName evidence="3">ASCH domain-containing protein</fullName>
    </submittedName>
</protein>
<dbReference type="EMBL" id="DTAK01000018">
    <property type="protein sequence ID" value="HGU59223.1"/>
    <property type="molecule type" value="Genomic_DNA"/>
</dbReference>
<sequence length="177" mass="20981">MKHLEFKEKYLEKLLSSEKTITIRRRAYVKPNDVVFVHCGGKIIGKAKIKDVRKIKREELNEEIAKKDGFDSFEDFIKEINDYYSDQELYLIEFELEPFENPLDPREMYYGEEDLIEIAKKALNSEKLSEREKEILKLFIRTGSIRKTARKIGGLKNRGIVREVLRKAYKIAFDNQK</sequence>
<comment type="caution">
    <text evidence="3">The sequence shown here is derived from an EMBL/GenBank/DDBJ whole genome shotgun (WGS) entry which is preliminary data.</text>
</comment>
<dbReference type="InterPro" id="IPR015947">
    <property type="entry name" value="PUA-like_sf"/>
</dbReference>
<dbReference type="Pfam" id="PF04266">
    <property type="entry name" value="ASCH"/>
    <property type="match status" value="1"/>
</dbReference>
<dbReference type="Gene3D" id="2.30.130.30">
    <property type="entry name" value="Hypothetical protein"/>
    <property type="match status" value="1"/>
</dbReference>
<dbReference type="SMART" id="SM01022">
    <property type="entry name" value="ASCH"/>
    <property type="match status" value="1"/>
</dbReference>
<evidence type="ECO:0000313" key="3">
    <source>
        <dbReference type="EMBL" id="HGU59223.1"/>
    </source>
</evidence>
<dbReference type="InterPro" id="IPR007374">
    <property type="entry name" value="ASCH_domain"/>
</dbReference>
<evidence type="ECO:0000313" key="2">
    <source>
        <dbReference type="EMBL" id="HGE66155.1"/>
    </source>
</evidence>
<dbReference type="SUPFAM" id="SSF88697">
    <property type="entry name" value="PUA domain-like"/>
    <property type="match status" value="1"/>
</dbReference>
<dbReference type="PANTHER" id="PTHR42250">
    <property type="entry name" value="ASCH DOMAIN-CONTAINING PROTEIN"/>
    <property type="match status" value="1"/>
</dbReference>
<dbReference type="CDD" id="cd06552">
    <property type="entry name" value="ASCH_yqfb_like"/>
    <property type="match status" value="1"/>
</dbReference>
<organism evidence="3">
    <name type="scientific">Geoglobus ahangari</name>
    <dbReference type="NCBI Taxonomy" id="113653"/>
    <lineage>
        <taxon>Archaea</taxon>
        <taxon>Methanobacteriati</taxon>
        <taxon>Methanobacteriota</taxon>
        <taxon>Archaeoglobi</taxon>
        <taxon>Archaeoglobales</taxon>
        <taxon>Archaeoglobaceae</taxon>
        <taxon>Geoglobus</taxon>
    </lineage>
</organism>
<dbReference type="EMBL" id="DTPI01000023">
    <property type="protein sequence ID" value="HGE66155.1"/>
    <property type="molecule type" value="Genomic_DNA"/>
</dbReference>